<accession>A0A8D3CTC8</accession>
<reference evidence="1" key="2">
    <citation type="submission" date="2025-08" db="UniProtKB">
        <authorList>
            <consortium name="Ensembl"/>
        </authorList>
    </citation>
    <scope>IDENTIFICATION</scope>
</reference>
<dbReference type="AlphaFoldDB" id="A0A8D3CTC8"/>
<organism evidence="1 2">
    <name type="scientific">Scophthalmus maximus</name>
    <name type="common">Turbot</name>
    <name type="synonym">Psetta maxima</name>
    <dbReference type="NCBI Taxonomy" id="52904"/>
    <lineage>
        <taxon>Eukaryota</taxon>
        <taxon>Metazoa</taxon>
        <taxon>Chordata</taxon>
        <taxon>Craniata</taxon>
        <taxon>Vertebrata</taxon>
        <taxon>Euteleostomi</taxon>
        <taxon>Actinopterygii</taxon>
        <taxon>Neopterygii</taxon>
        <taxon>Teleostei</taxon>
        <taxon>Neoteleostei</taxon>
        <taxon>Acanthomorphata</taxon>
        <taxon>Carangaria</taxon>
        <taxon>Pleuronectiformes</taxon>
        <taxon>Pleuronectoidei</taxon>
        <taxon>Scophthalmidae</taxon>
        <taxon>Scophthalmus</taxon>
    </lineage>
</organism>
<evidence type="ECO:0000313" key="1">
    <source>
        <dbReference type="Ensembl" id="ENSSMAP00000050536.1"/>
    </source>
</evidence>
<reference evidence="1" key="1">
    <citation type="submission" date="2023-05" db="EMBL/GenBank/DDBJ databases">
        <title>High-quality long-read genome of Scophthalmus maximus.</title>
        <authorList>
            <person name="Lien S."/>
            <person name="Martinez P."/>
        </authorList>
    </citation>
    <scope>NUCLEOTIDE SEQUENCE [LARGE SCALE GENOMIC DNA]</scope>
</reference>
<dbReference type="Ensembl" id="ENSSMAT00000073755.1">
    <property type="protein sequence ID" value="ENSSMAP00000050536.1"/>
    <property type="gene ID" value="ENSSMAG00000023750.1"/>
</dbReference>
<proteinExistence type="predicted"/>
<name>A0A8D3CTC8_SCOMX</name>
<dbReference type="Proteomes" id="UP000694558">
    <property type="component" value="Chromosome 16"/>
</dbReference>
<sequence>MLLKFETDPNKRLRGVCQSASPSPTNLVLTPCSHIRKYVKIGTHVKNCSPLTQAQRPGAGVAQGLHSAPWKNQQVKSKWLTSGWAELIAPRGFLVVRRRYMSPPNLVLLRKFKGGIIDFLSVVGGAMEPF</sequence>
<evidence type="ECO:0000313" key="2">
    <source>
        <dbReference type="Proteomes" id="UP000694558"/>
    </source>
</evidence>
<protein>
    <submittedName>
        <fullName evidence="1">Uncharacterized protein</fullName>
    </submittedName>
</protein>